<dbReference type="NCBIfam" id="NF006795">
    <property type="entry name" value="PRK09300.1-3"/>
    <property type="match status" value="1"/>
</dbReference>
<feature type="domain" description="tRNA intron endonuclease N-terminal" evidence="6">
    <location>
        <begin position="193"/>
        <end position="259"/>
    </location>
</feature>
<dbReference type="InterPro" id="IPR011856">
    <property type="entry name" value="tRNA_endonuc-like_dom_sf"/>
</dbReference>
<keyword evidence="7" id="KW-0255">Endonuclease</keyword>
<dbReference type="AlphaFoldDB" id="A0A1H2UK35"/>
<comment type="function">
    <text evidence="4">Endonuclease that removes tRNA introns. Cleaves pre-tRNA at the 5' and 3' splice sites to release the intron. The products are an intron and two tRNA half-molecules bearing 2',3' cyclic phosphate and 5'-OH termini. Recognizes a pseudosymmetric substrate in which 2 bulged loops of 3 bases are separated by a stem of 4 bp.</text>
</comment>
<comment type="function">
    <text evidence="3">Endonuclease that removes tRNA introns. Cleaves pre-tRNA at the 5'- and 3'-splice sites to release the intron. The products are an intron and two tRNA half-molecules bearing 2',3' cyclic phosphate and 5'-OH termini. Recognizes a pseudosymmetric substrate in which 2 bulged loops of 3 bases are separated by a stem of 4 bp.</text>
</comment>
<dbReference type="Pfam" id="PF01974">
    <property type="entry name" value="tRNA_int_endo"/>
    <property type="match status" value="2"/>
</dbReference>
<keyword evidence="7" id="KW-0540">Nuclease</keyword>
<accession>A0A1H2UK35</accession>
<dbReference type="CDD" id="cd22363">
    <property type="entry name" value="tRNA-intron_lyase_C"/>
    <property type="match status" value="2"/>
</dbReference>
<sequence>MPSLFTVYRVLGLIGKLKEDRVVAGKEAIEEIYETSYYGRPKNDNLILTLVEAAHLLYREKLEIEKEGESLGFEEYFKNASLLNPYFELKYIVYKDLRERGFYVQPGVADFRVYPRGGKPGKSSSRSYVYVHSERVALPLSVLLKNLESAGNVRKQLIIAVVDEESDITYYEVQESDPTGNMEQLYPSLQTPATMLEDRVIVWDGEASGKLYENGFYGKPLDQKRLQLSLVEGAFLLKNNIIEVTTRKDDNKLNFDEFCKRAAHIEPLFQRKYRVYEDLRTRKLVPKTGFKFGTHFRVYSEVKSASKIPHSEYLAHSIGTQHEFSLPVMSRAIRLANSVRKKMLFAIEADEIRHIDITRVKM</sequence>
<feature type="active site" evidence="4">
    <location>
        <position position="341"/>
    </location>
</feature>
<evidence type="ECO:0000313" key="8">
    <source>
        <dbReference type="Proteomes" id="UP000198669"/>
    </source>
</evidence>
<dbReference type="PANTHER" id="PTHR21227">
    <property type="entry name" value="TRNA-SPLICING ENDONUCLEASE SUBUNIT SEN2"/>
    <property type="match status" value="1"/>
</dbReference>
<dbReference type="SUPFAM" id="SSF53032">
    <property type="entry name" value="tRNA-intron endonuclease catalytic domain-like"/>
    <property type="match status" value="2"/>
</dbReference>
<dbReference type="InterPro" id="IPR036167">
    <property type="entry name" value="tRNA_intron_Endo_cat-like_sf"/>
</dbReference>
<organism evidence="7 8">
    <name type="scientific">Methanohalophilus halophilus</name>
    <dbReference type="NCBI Taxonomy" id="2177"/>
    <lineage>
        <taxon>Archaea</taxon>
        <taxon>Methanobacteriati</taxon>
        <taxon>Methanobacteriota</taxon>
        <taxon>Stenosarchaea group</taxon>
        <taxon>Methanomicrobia</taxon>
        <taxon>Methanosarcinales</taxon>
        <taxon>Methanosarcinaceae</taxon>
        <taxon>Methanohalophilus</taxon>
    </lineage>
</organism>
<dbReference type="Pfam" id="PF02778">
    <property type="entry name" value="tRNA_int_endo_N"/>
    <property type="match status" value="2"/>
</dbReference>
<dbReference type="GO" id="GO:0006388">
    <property type="term" value="P:tRNA splicing, via endonucleolytic cleavage and ligation"/>
    <property type="evidence" value="ECO:0007669"/>
    <property type="project" value="UniProtKB-UniRule"/>
</dbReference>
<evidence type="ECO:0000256" key="2">
    <source>
        <dbReference type="ARBA" id="ARBA00023239"/>
    </source>
</evidence>
<feature type="active site" evidence="4">
    <location>
        <position position="310"/>
    </location>
</feature>
<evidence type="ECO:0000313" key="7">
    <source>
        <dbReference type="EMBL" id="SDW55844.1"/>
    </source>
</evidence>
<dbReference type="SUPFAM" id="SSF55267">
    <property type="entry name" value="tRNA-intron endonuclease N-terminal domain-like"/>
    <property type="match status" value="2"/>
</dbReference>
<keyword evidence="2 4" id="KW-0456">Lyase</keyword>
<gene>
    <name evidence="4" type="primary">endA</name>
    <name evidence="7" type="ORF">SAMN04515625_1190</name>
</gene>
<dbReference type="InterPro" id="IPR006676">
    <property type="entry name" value="tRNA_splic"/>
</dbReference>
<dbReference type="GO" id="GO:0003676">
    <property type="term" value="F:nucleic acid binding"/>
    <property type="evidence" value="ECO:0007669"/>
    <property type="project" value="InterPro"/>
</dbReference>
<dbReference type="EMBL" id="FNMU01000003">
    <property type="protein sequence ID" value="SDW55844.1"/>
    <property type="molecule type" value="Genomic_DNA"/>
</dbReference>
<evidence type="ECO:0000256" key="1">
    <source>
        <dbReference type="ARBA" id="ARBA00022694"/>
    </source>
</evidence>
<dbReference type="InterPro" id="IPR006677">
    <property type="entry name" value="tRNA_intron_Endonuc_cat-like"/>
</dbReference>
<feature type="active site" evidence="4">
    <location>
        <position position="299"/>
    </location>
</feature>
<name>A0A1H2UK35_9EURY</name>
<dbReference type="PANTHER" id="PTHR21227:SF0">
    <property type="entry name" value="TRNA-SPLICING ENDONUCLEASE SUBUNIT SEN2"/>
    <property type="match status" value="1"/>
</dbReference>
<dbReference type="EC" id="4.6.1.16" evidence="4"/>
<feature type="domain" description="tRNA intron endonuclease catalytic" evidence="5">
    <location>
        <begin position="269"/>
        <end position="350"/>
    </location>
</feature>
<keyword evidence="1 4" id="KW-0819">tRNA processing</keyword>
<comment type="similarity">
    <text evidence="4">Belongs to the tRNA-intron endonuclease family. Archaeal long subfamily.</text>
</comment>
<dbReference type="Gene3D" id="3.40.1350.150">
    <property type="match status" value="1"/>
</dbReference>
<proteinExistence type="inferred from homology"/>
<dbReference type="GO" id="GO:0000213">
    <property type="term" value="F:tRNA-intron lyase activity"/>
    <property type="evidence" value="ECO:0007669"/>
    <property type="project" value="UniProtKB-UniRule"/>
</dbReference>
<feature type="domain" description="tRNA intron endonuclease N-terminal" evidence="6">
    <location>
        <begin position="15"/>
        <end position="77"/>
    </location>
</feature>
<dbReference type="Gene3D" id="3.40.1170.20">
    <property type="entry name" value="tRNA intron endonuclease, N-terminal domain"/>
    <property type="match status" value="1"/>
</dbReference>
<comment type="catalytic activity">
    <reaction evidence="4">
        <text>pretRNA = a 3'-half-tRNA molecule with a 5'-OH end + a 5'-half-tRNA molecule with a 2',3'-cyclic phosphate end + an intron with a 2',3'-cyclic phosphate and a 5'-hydroxyl terminus.</text>
        <dbReference type="EC" id="4.6.1.16"/>
    </reaction>
</comment>
<dbReference type="InterPro" id="IPR006678">
    <property type="entry name" value="tRNA_intron_Endonuc_N"/>
</dbReference>
<dbReference type="NCBIfam" id="TIGR00324">
    <property type="entry name" value="endA"/>
    <property type="match status" value="2"/>
</dbReference>
<keyword evidence="7" id="KW-0378">Hydrolase</keyword>
<feature type="domain" description="tRNA intron endonuclease catalytic" evidence="5">
    <location>
        <begin position="87"/>
        <end position="170"/>
    </location>
</feature>
<evidence type="ECO:0000259" key="6">
    <source>
        <dbReference type="Pfam" id="PF02778"/>
    </source>
</evidence>
<dbReference type="InterPro" id="IPR036740">
    <property type="entry name" value="tRNA_intron_Endonuc_N_sf"/>
</dbReference>
<evidence type="ECO:0000259" key="5">
    <source>
        <dbReference type="Pfam" id="PF01974"/>
    </source>
</evidence>
<reference evidence="7 8" key="1">
    <citation type="submission" date="2016-10" db="EMBL/GenBank/DDBJ databases">
        <authorList>
            <person name="de Groot N.N."/>
        </authorList>
    </citation>
    <scope>NUCLEOTIDE SEQUENCE [LARGE SCALE GENOMIC DNA]</scope>
    <source>
        <strain evidence="7 8">Z-7982</strain>
    </source>
</reference>
<dbReference type="GO" id="GO:0005737">
    <property type="term" value="C:cytoplasm"/>
    <property type="evidence" value="ECO:0007669"/>
    <property type="project" value="TreeGrafter"/>
</dbReference>
<evidence type="ECO:0000256" key="4">
    <source>
        <dbReference type="HAMAP-Rule" id="MF_01834"/>
    </source>
</evidence>
<evidence type="ECO:0000256" key="3">
    <source>
        <dbReference type="ARBA" id="ARBA00024798"/>
    </source>
</evidence>
<dbReference type="Gene3D" id="3.40.1350.10">
    <property type="match status" value="1"/>
</dbReference>
<dbReference type="HAMAP" id="MF_01834">
    <property type="entry name" value="EndA_long"/>
    <property type="match status" value="1"/>
</dbReference>
<comment type="subunit">
    <text evidence="4">Homodimer.</text>
</comment>
<protein>
    <recommendedName>
        <fullName evidence="4">tRNA-splicing endonuclease</fullName>
        <ecNumber evidence="4">4.6.1.16</ecNumber>
    </recommendedName>
    <alternativeName>
        <fullName evidence="4">tRNA-intron endonuclease</fullName>
    </alternativeName>
</protein>
<dbReference type="Proteomes" id="UP000198669">
    <property type="component" value="Unassembled WGS sequence"/>
</dbReference>
<dbReference type="InterPro" id="IPR023516">
    <property type="entry name" value="tRNA_splic_arch_long"/>
</dbReference>